<evidence type="ECO:0000256" key="6">
    <source>
        <dbReference type="ARBA" id="ARBA00023136"/>
    </source>
</evidence>
<dbReference type="SMART" id="SM01080">
    <property type="entry name" value="CHASE2"/>
    <property type="match status" value="1"/>
</dbReference>
<feature type="transmembrane region" description="Helical" evidence="7">
    <location>
        <begin position="410"/>
        <end position="428"/>
    </location>
</feature>
<keyword evidence="3" id="KW-1003">Cell membrane</keyword>
<evidence type="ECO:0000256" key="5">
    <source>
        <dbReference type="ARBA" id="ARBA00022989"/>
    </source>
</evidence>
<dbReference type="InterPro" id="IPR050697">
    <property type="entry name" value="Adenylyl/Guanylyl_Cyclase_3/4"/>
</dbReference>
<protein>
    <submittedName>
        <fullName evidence="9">Adenylate cyclase</fullName>
    </submittedName>
</protein>
<gene>
    <name evidence="9" type="ORF">SAMN05421751_103135</name>
</gene>
<evidence type="ECO:0000313" key="10">
    <source>
        <dbReference type="Proteomes" id="UP000236742"/>
    </source>
</evidence>
<accession>A0A1H5U0G3</accession>
<feature type="transmembrane region" description="Helical" evidence="7">
    <location>
        <begin position="379"/>
        <end position="398"/>
    </location>
</feature>
<dbReference type="Pfam" id="PF00211">
    <property type="entry name" value="Guanylate_cyc"/>
    <property type="match status" value="1"/>
</dbReference>
<dbReference type="CDD" id="cd07302">
    <property type="entry name" value="CHD"/>
    <property type="match status" value="1"/>
</dbReference>
<keyword evidence="10" id="KW-1185">Reference proteome</keyword>
<keyword evidence="6 7" id="KW-0472">Membrane</keyword>
<feature type="domain" description="Guanylate cyclase" evidence="8">
    <location>
        <begin position="470"/>
        <end position="609"/>
    </location>
</feature>
<evidence type="ECO:0000259" key="8">
    <source>
        <dbReference type="PROSITE" id="PS50125"/>
    </source>
</evidence>
<comment type="similarity">
    <text evidence="2">Belongs to the adenylyl cyclase class-3 family.</text>
</comment>
<name>A0A1H5U0G3_9RHOB</name>
<comment type="subcellular location">
    <subcellularLocation>
        <location evidence="1">Cell envelope</location>
    </subcellularLocation>
</comment>
<dbReference type="Gene3D" id="3.30.70.1230">
    <property type="entry name" value="Nucleotide cyclase"/>
    <property type="match status" value="1"/>
</dbReference>
<dbReference type="InterPro" id="IPR007890">
    <property type="entry name" value="CHASE2"/>
</dbReference>
<dbReference type="GO" id="GO:0004016">
    <property type="term" value="F:adenylate cyclase activity"/>
    <property type="evidence" value="ECO:0007669"/>
    <property type="project" value="UniProtKB-ARBA"/>
</dbReference>
<dbReference type="Proteomes" id="UP000236742">
    <property type="component" value="Unassembled WGS sequence"/>
</dbReference>
<evidence type="ECO:0000256" key="2">
    <source>
        <dbReference type="ARBA" id="ARBA00005381"/>
    </source>
</evidence>
<dbReference type="SUPFAM" id="SSF55073">
    <property type="entry name" value="Nucleotide cyclase"/>
    <property type="match status" value="1"/>
</dbReference>
<dbReference type="PANTHER" id="PTHR43081">
    <property type="entry name" value="ADENYLATE CYCLASE, TERMINAL-DIFFERENTIATION SPECIFIC-RELATED"/>
    <property type="match status" value="1"/>
</dbReference>
<dbReference type="GO" id="GO:0030313">
    <property type="term" value="C:cell envelope"/>
    <property type="evidence" value="ECO:0007669"/>
    <property type="project" value="UniProtKB-SubCell"/>
</dbReference>
<proteinExistence type="inferred from homology"/>
<dbReference type="Pfam" id="PF05226">
    <property type="entry name" value="CHASE2"/>
    <property type="match status" value="1"/>
</dbReference>
<evidence type="ECO:0000256" key="1">
    <source>
        <dbReference type="ARBA" id="ARBA00004196"/>
    </source>
</evidence>
<dbReference type="PANTHER" id="PTHR43081:SF1">
    <property type="entry name" value="ADENYLATE CYCLASE, TERMINAL-DIFFERENTIATION SPECIFIC"/>
    <property type="match status" value="1"/>
</dbReference>
<keyword evidence="4 7" id="KW-0812">Transmembrane</keyword>
<dbReference type="InterPro" id="IPR029787">
    <property type="entry name" value="Nucleotide_cyclase"/>
</dbReference>
<evidence type="ECO:0000256" key="4">
    <source>
        <dbReference type="ARBA" id="ARBA00022692"/>
    </source>
</evidence>
<feature type="transmembrane region" description="Helical" evidence="7">
    <location>
        <begin position="358"/>
        <end position="374"/>
    </location>
</feature>
<dbReference type="PROSITE" id="PS50125">
    <property type="entry name" value="GUANYLATE_CYCLASE_2"/>
    <property type="match status" value="1"/>
</dbReference>
<evidence type="ECO:0000313" key="9">
    <source>
        <dbReference type="EMBL" id="SEF68490.1"/>
    </source>
</evidence>
<dbReference type="InterPro" id="IPR001054">
    <property type="entry name" value="A/G_cyclase"/>
</dbReference>
<dbReference type="SMART" id="SM00044">
    <property type="entry name" value="CYCc"/>
    <property type="match status" value="1"/>
</dbReference>
<organism evidence="9 10">
    <name type="scientific">Jhaorihella thermophila</name>
    <dbReference type="NCBI Taxonomy" id="488547"/>
    <lineage>
        <taxon>Bacteria</taxon>
        <taxon>Pseudomonadati</taxon>
        <taxon>Pseudomonadota</taxon>
        <taxon>Alphaproteobacteria</taxon>
        <taxon>Rhodobacterales</taxon>
        <taxon>Paracoccaceae</taxon>
        <taxon>Jhaorihella</taxon>
    </lineage>
</organism>
<dbReference type="FunFam" id="3.30.70.1230:FF:000016">
    <property type="entry name" value="Adenylate/guanylate cyclase domain-containing protein"/>
    <property type="match status" value="1"/>
</dbReference>
<evidence type="ECO:0000256" key="3">
    <source>
        <dbReference type="ARBA" id="ARBA00022475"/>
    </source>
</evidence>
<keyword evidence="5 7" id="KW-1133">Transmembrane helix</keyword>
<reference evidence="9 10" key="1">
    <citation type="submission" date="2016-10" db="EMBL/GenBank/DDBJ databases">
        <authorList>
            <person name="de Groot N.N."/>
        </authorList>
    </citation>
    <scope>NUCLEOTIDE SEQUENCE [LARGE SCALE GENOMIC DNA]</scope>
    <source>
        <strain evidence="9 10">DSM 23413</strain>
    </source>
</reference>
<evidence type="ECO:0000256" key="7">
    <source>
        <dbReference type="SAM" id="Phobius"/>
    </source>
</evidence>
<dbReference type="GO" id="GO:0006171">
    <property type="term" value="P:cAMP biosynthetic process"/>
    <property type="evidence" value="ECO:0007669"/>
    <property type="project" value="TreeGrafter"/>
</dbReference>
<dbReference type="GO" id="GO:0035556">
    <property type="term" value="P:intracellular signal transduction"/>
    <property type="evidence" value="ECO:0007669"/>
    <property type="project" value="InterPro"/>
</dbReference>
<dbReference type="AlphaFoldDB" id="A0A1H5U0G3"/>
<dbReference type="EMBL" id="FNVD01000003">
    <property type="protein sequence ID" value="SEF68490.1"/>
    <property type="molecule type" value="Genomic_DNA"/>
</dbReference>
<sequence length="739" mass="81219">MWSRIAEMFSWGRIAGLTLLAGLLALRVVDPIVVERLRLQAFDLYQRIAPPEDRAFPVAVLDVDDRSLAEIGQWPWPRTKIAELVDRAMQAGAVAVAFDIVFSEPDRLSPALIARDNPILPDRLRAEMLKLPSNDMILADSFARARIVTGQTSVRDATQTGVSAQQIRQVPHAIIGPDPTPFLLKFPELVQNLPELEDAAAGRGVFTVIPDPDGIYRRMPVVMMVEGALRLTLTAELLRIATGGDAFAIRSNEAGIDGVVVAGQLIRTQGDGTVWPRFSPSDPGRFVSAADLLNGRVPAGRLAGHLLLVGTSAIGLEDFRPTPLGVSMAGVEIHAQLLENILGGTLLSRDNSATGQELFWIAALSLLVISLAPMMRASWLIVSTLALVAAFATFSYALFLRNGQLIDPTYPVASMVLMVMLMSSTNYLREERRRREIRNAFGQYVSPDLVAQLADHPEALKLGGERRDLSVLFSDVRGFTTLSEGFRDDPQGLTRLMNGFLTVMSNAILEHRGTIDKFMGDAVMAFWNAPLPHPDHPRSACRAAVRMMRAVEKYNRQRRGAAKPGQQVHPIRIGIAVNTGPCFVGNMGSDTRFDYTALGDTVNLASRLEGQSKTYGVPIIVGSTTAEAVKGDFALIELDLIRVKGKTRPERIFALFGERRMAGRKRFRALSAQVASMLKAYRAGHWDTAIARLDEIERRASDLRLDLSHYAGLFRRRIRRLKADPPGPGWDGVFDALEK</sequence>